<dbReference type="PANTHER" id="PTHR33116">
    <property type="entry name" value="REVERSE TRANSCRIPTASE ZINC-BINDING DOMAIN-CONTAINING PROTEIN-RELATED-RELATED"/>
    <property type="match status" value="1"/>
</dbReference>
<comment type="caution">
    <text evidence="1">The sequence shown here is derived from an EMBL/GenBank/DDBJ whole genome shotgun (WGS) entry which is preliminary data.</text>
</comment>
<accession>A0A978V9L9</accession>
<name>A0A978V9L9_ZIZJJ</name>
<dbReference type="EMBL" id="JAEACU010000006">
    <property type="protein sequence ID" value="KAH7524604.1"/>
    <property type="molecule type" value="Genomic_DNA"/>
</dbReference>
<evidence type="ECO:0008006" key="3">
    <source>
        <dbReference type="Google" id="ProtNLM"/>
    </source>
</evidence>
<protein>
    <recommendedName>
        <fullName evidence="3">Reverse transcriptase domain-containing protein</fullName>
    </recommendedName>
</protein>
<gene>
    <name evidence="1" type="ORF">FEM48_Zijuj06G0137000</name>
</gene>
<dbReference type="PANTHER" id="PTHR33116:SF86">
    <property type="entry name" value="REVERSE TRANSCRIPTASE DOMAIN-CONTAINING PROTEIN"/>
    <property type="match status" value="1"/>
</dbReference>
<dbReference type="Proteomes" id="UP000813462">
    <property type="component" value="Unassembled WGS sequence"/>
</dbReference>
<evidence type="ECO:0000313" key="1">
    <source>
        <dbReference type="EMBL" id="KAH7524604.1"/>
    </source>
</evidence>
<organism evidence="1 2">
    <name type="scientific">Ziziphus jujuba var. spinosa</name>
    <dbReference type="NCBI Taxonomy" id="714518"/>
    <lineage>
        <taxon>Eukaryota</taxon>
        <taxon>Viridiplantae</taxon>
        <taxon>Streptophyta</taxon>
        <taxon>Embryophyta</taxon>
        <taxon>Tracheophyta</taxon>
        <taxon>Spermatophyta</taxon>
        <taxon>Magnoliopsida</taxon>
        <taxon>eudicotyledons</taxon>
        <taxon>Gunneridae</taxon>
        <taxon>Pentapetalae</taxon>
        <taxon>rosids</taxon>
        <taxon>fabids</taxon>
        <taxon>Rosales</taxon>
        <taxon>Rhamnaceae</taxon>
        <taxon>Paliureae</taxon>
        <taxon>Ziziphus</taxon>
    </lineage>
</organism>
<evidence type="ECO:0000313" key="2">
    <source>
        <dbReference type="Proteomes" id="UP000813462"/>
    </source>
</evidence>
<reference evidence="1" key="1">
    <citation type="journal article" date="2021" name="Front. Plant Sci.">
        <title>Chromosome-Scale Genome Assembly for Chinese Sour Jujube and Insights Into Its Genome Evolution and Domestication Signature.</title>
        <authorList>
            <person name="Shen L.-Y."/>
            <person name="Luo H."/>
            <person name="Wang X.-L."/>
            <person name="Wang X.-M."/>
            <person name="Qiu X.-J."/>
            <person name="Liu H."/>
            <person name="Zhou S.-S."/>
            <person name="Jia K.-H."/>
            <person name="Nie S."/>
            <person name="Bao Y.-T."/>
            <person name="Zhang R.-G."/>
            <person name="Yun Q.-Z."/>
            <person name="Chai Y.-H."/>
            <person name="Lu J.-Y."/>
            <person name="Li Y."/>
            <person name="Zhao S.-W."/>
            <person name="Mao J.-F."/>
            <person name="Jia S.-G."/>
            <person name="Mao Y.-M."/>
        </authorList>
    </citation>
    <scope>NUCLEOTIDE SEQUENCE</scope>
    <source>
        <strain evidence="1">AT0</strain>
        <tissue evidence="1">Leaf</tissue>
    </source>
</reference>
<dbReference type="AlphaFoldDB" id="A0A978V9L9"/>
<sequence>MKQGCYISRFGDYLINAAKSFQRVGGQIKHAEQELKDMNRLGVVSIWEMGSLGKTNAKEVHLNDVSMKKKVRSSAEDATCRNDGQSPKKGFHQDDPLSPLLFILCFESFSRLILKEEEQGRLHGIKIARNAPAVSQLMYADDLLIMCHTDPQEAAMVNECFKDMGPKAIYIGNSLVFGRNKTKEFHNLKERIKNRLEGWNKHLLSKSGKATLIKSIIQAMPTYSMANFQLPTYRYEELNGLVCKFWWETNPNATGSLALKAWKDICKPKELGDLGFRKLKDMNLAMLAKLGTCFRIGDGSSIYLWKNPWLLGLLNKCLVAKEDLVNPLWRKVYENWEVSKRSWKTKENRKLCDVESAKAILNLE</sequence>
<proteinExistence type="predicted"/>